<feature type="binding site" evidence="11">
    <location>
        <position position="151"/>
    </location>
    <ligand>
        <name>Zn(2+)</name>
        <dbReference type="ChEBI" id="CHEBI:29105"/>
    </ligand>
</feature>
<evidence type="ECO:0000256" key="5">
    <source>
        <dbReference type="ARBA" id="ARBA00022801"/>
    </source>
</evidence>
<evidence type="ECO:0000313" key="14">
    <source>
        <dbReference type="Proteomes" id="UP001378960"/>
    </source>
</evidence>
<name>A0AAV5R9P1_PICKL</name>
<dbReference type="InterPro" id="IPR003764">
    <property type="entry name" value="GlcNAc_6-P_deAcase"/>
</dbReference>
<organism evidence="13 14">
    <name type="scientific">Pichia kluyveri</name>
    <name type="common">Yeast</name>
    <dbReference type="NCBI Taxonomy" id="36015"/>
    <lineage>
        <taxon>Eukaryota</taxon>
        <taxon>Fungi</taxon>
        <taxon>Dikarya</taxon>
        <taxon>Ascomycota</taxon>
        <taxon>Saccharomycotina</taxon>
        <taxon>Pichiomycetes</taxon>
        <taxon>Pichiales</taxon>
        <taxon>Pichiaceae</taxon>
        <taxon>Pichia</taxon>
    </lineage>
</organism>
<feature type="active site" description="Proton donor/acceptor" evidence="9">
    <location>
        <position position="306"/>
    </location>
</feature>
<dbReference type="Gene3D" id="3.20.20.140">
    <property type="entry name" value="Metal-dependent hydrolases"/>
    <property type="match status" value="1"/>
</dbReference>
<dbReference type="EC" id="3.5.1.25" evidence="2 8"/>
<dbReference type="SUPFAM" id="SSF51338">
    <property type="entry name" value="Composite domain of metallo-dependent hydrolases"/>
    <property type="match status" value="1"/>
</dbReference>
<dbReference type="SUPFAM" id="SSF51556">
    <property type="entry name" value="Metallo-dependent hydrolases"/>
    <property type="match status" value="1"/>
</dbReference>
<evidence type="ECO:0000256" key="1">
    <source>
        <dbReference type="ARBA" id="ARBA00010716"/>
    </source>
</evidence>
<accession>A0AAV5R9P1</accession>
<evidence type="ECO:0000256" key="9">
    <source>
        <dbReference type="PIRSR" id="PIRSR038994-1"/>
    </source>
</evidence>
<evidence type="ECO:0000256" key="4">
    <source>
        <dbReference type="ARBA" id="ARBA00022723"/>
    </source>
</evidence>
<keyword evidence="6 8" id="KW-0119">Carbohydrate metabolism</keyword>
<feature type="binding site" evidence="10">
    <location>
        <position position="253"/>
    </location>
    <ligand>
        <name>substrate</name>
    </ligand>
</feature>
<keyword evidence="5 8" id="KW-0378">Hydrolase</keyword>
<feature type="domain" description="Amidohydrolase-related" evidence="12">
    <location>
        <begin position="65"/>
        <end position="412"/>
    </location>
</feature>
<keyword evidence="14" id="KW-1185">Reference proteome</keyword>
<dbReference type="GO" id="GO:0046872">
    <property type="term" value="F:metal ion binding"/>
    <property type="evidence" value="ECO:0007669"/>
    <property type="project" value="UniProtKB-KW"/>
</dbReference>
<protein>
    <recommendedName>
        <fullName evidence="3 8">N-acetylglucosamine-6-phosphate deacetylase</fullName>
        <ecNumber evidence="2 8">3.5.1.25</ecNumber>
    </recommendedName>
</protein>
<sequence>MIGIIHFTNCYLADNSQLVKKDLYIDTKQGIIIDGSSIEKENNECKEGNQSEAKVEVIDLDGNLISPGFIDIQINGCFGLDYSTTFEDSQSKANFVLHYTESMEKLLNHGVTSVCPTVTSSFSNVYNDVMMIIGLKTRSSTKTDSLGVHLEGPFISPLKKGCHPPETLTTMENGYQSLIDIYGEEFEKYTAILTAAPEVDNCLEVIPEITKDNKIAFSIGHTMSDFETGLQSIKNGASMITHLYNAMPSLNARNPGVIGLTNTTQDILPSEKIPYYGLVSDGIHVHPTNIKSSYFANPGKTILVTDAMYLIGLEDGIYKRGNQEIEKNGNLLHLKDTKTIAGSATHLIDCVNNLIKWTGISIEKALATVTNNPAMSLNISKRKGFLKTGCDADLVILTPQGEIKRVYKLGNRIV</sequence>
<feature type="binding site" evidence="10">
    <location>
        <begin position="340"/>
        <end position="342"/>
    </location>
    <ligand>
        <name>substrate</name>
    </ligand>
</feature>
<proteinExistence type="inferred from homology"/>
<keyword evidence="4 11" id="KW-0479">Metal-binding</keyword>
<feature type="binding site" evidence="11">
    <location>
        <position position="221"/>
    </location>
    <ligand>
        <name>Zn(2+)</name>
        <dbReference type="ChEBI" id="CHEBI:29105"/>
    </ligand>
</feature>
<dbReference type="EMBL" id="BTGB01000009">
    <property type="protein sequence ID" value="GMM48264.1"/>
    <property type="molecule type" value="Genomic_DNA"/>
</dbReference>
<evidence type="ECO:0000313" key="13">
    <source>
        <dbReference type="EMBL" id="GMM48264.1"/>
    </source>
</evidence>
<evidence type="ECO:0000256" key="3">
    <source>
        <dbReference type="ARBA" id="ARBA00018029"/>
    </source>
</evidence>
<feature type="binding site" evidence="10">
    <location>
        <position position="162"/>
    </location>
    <ligand>
        <name>substrate</name>
    </ligand>
</feature>
<feature type="binding site" evidence="10">
    <location>
        <position position="284"/>
    </location>
    <ligand>
        <name>substrate</name>
    </ligand>
</feature>
<dbReference type="NCBIfam" id="TIGR00221">
    <property type="entry name" value="nagA"/>
    <property type="match status" value="1"/>
</dbReference>
<dbReference type="Pfam" id="PF01979">
    <property type="entry name" value="Amidohydro_1"/>
    <property type="match status" value="1"/>
</dbReference>
<feature type="binding site" evidence="10">
    <location>
        <begin position="245"/>
        <end position="246"/>
    </location>
    <ligand>
        <name>substrate</name>
    </ligand>
</feature>
<evidence type="ECO:0000259" key="12">
    <source>
        <dbReference type="Pfam" id="PF01979"/>
    </source>
</evidence>
<dbReference type="PIRSF" id="PIRSF038994">
    <property type="entry name" value="NagA"/>
    <property type="match status" value="1"/>
</dbReference>
<dbReference type="InterPro" id="IPR011059">
    <property type="entry name" value="Metal-dep_hydrolase_composite"/>
</dbReference>
<dbReference type="PANTHER" id="PTHR11113:SF14">
    <property type="entry name" value="N-ACETYLGLUCOSAMINE-6-PHOSPHATE DEACETYLASE"/>
    <property type="match status" value="1"/>
</dbReference>
<comment type="similarity">
    <text evidence="1 8">Belongs to the metallo-dependent hydrolases superfamily. NagA family.</text>
</comment>
<evidence type="ECO:0000256" key="7">
    <source>
        <dbReference type="ARBA" id="ARBA00047647"/>
    </source>
</evidence>
<evidence type="ECO:0000256" key="11">
    <source>
        <dbReference type="PIRSR" id="PIRSR038994-3"/>
    </source>
</evidence>
<comment type="catalytic activity">
    <reaction evidence="7 8">
        <text>N-acetyl-D-glucosamine 6-phosphate + H2O = D-glucosamine 6-phosphate + acetate</text>
        <dbReference type="Rhea" id="RHEA:22936"/>
        <dbReference type="ChEBI" id="CHEBI:15377"/>
        <dbReference type="ChEBI" id="CHEBI:30089"/>
        <dbReference type="ChEBI" id="CHEBI:57513"/>
        <dbReference type="ChEBI" id="CHEBI:58725"/>
        <dbReference type="EC" id="3.5.1.25"/>
    </reaction>
</comment>
<evidence type="ECO:0000256" key="6">
    <source>
        <dbReference type="ARBA" id="ARBA00023277"/>
    </source>
</evidence>
<dbReference type="PANTHER" id="PTHR11113">
    <property type="entry name" value="N-ACETYLGLUCOSAMINE-6-PHOSPHATE DEACETYLASE"/>
    <property type="match status" value="1"/>
</dbReference>
<reference evidence="13 14" key="1">
    <citation type="journal article" date="2023" name="Elife">
        <title>Identification of key yeast species and microbe-microbe interactions impacting larval growth of Drosophila in the wild.</title>
        <authorList>
            <person name="Mure A."/>
            <person name="Sugiura Y."/>
            <person name="Maeda R."/>
            <person name="Honda K."/>
            <person name="Sakurai N."/>
            <person name="Takahashi Y."/>
            <person name="Watada M."/>
            <person name="Katoh T."/>
            <person name="Gotoh A."/>
            <person name="Gotoh Y."/>
            <person name="Taniguchi I."/>
            <person name="Nakamura K."/>
            <person name="Hayashi T."/>
            <person name="Katayama T."/>
            <person name="Uemura T."/>
            <person name="Hattori Y."/>
        </authorList>
    </citation>
    <scope>NUCLEOTIDE SEQUENCE [LARGE SCALE GENOMIC DNA]</scope>
    <source>
        <strain evidence="13 14">PK-24</strain>
    </source>
</reference>
<dbReference type="GO" id="GO:0008448">
    <property type="term" value="F:N-acetylglucosamine-6-phosphate deacetylase activity"/>
    <property type="evidence" value="ECO:0007669"/>
    <property type="project" value="UniProtKB-UniRule"/>
</dbReference>
<dbReference type="InterPro" id="IPR032466">
    <property type="entry name" value="Metal_Hydrolase"/>
</dbReference>
<evidence type="ECO:0000256" key="8">
    <source>
        <dbReference type="PIRNR" id="PIRNR038994"/>
    </source>
</evidence>
<dbReference type="AlphaFoldDB" id="A0AAV5R9P1"/>
<comment type="cofactor">
    <cofactor evidence="11">
        <name>a divalent metal cation</name>
        <dbReference type="ChEBI" id="CHEBI:60240"/>
    </cofactor>
    <text evidence="11">Binds 1 divalent metal cation per subunit.</text>
</comment>
<evidence type="ECO:0000256" key="10">
    <source>
        <dbReference type="PIRSR" id="PIRSR038994-2"/>
    </source>
</evidence>
<comment type="caution">
    <text evidence="13">The sequence shown here is derived from an EMBL/GenBank/DDBJ whole genome shotgun (WGS) entry which is preliminary data.</text>
</comment>
<gene>
    <name evidence="13" type="ORF">DAPK24_048620</name>
</gene>
<dbReference type="InterPro" id="IPR006680">
    <property type="entry name" value="Amidohydro-rel"/>
</dbReference>
<dbReference type="Proteomes" id="UP001378960">
    <property type="component" value="Unassembled WGS sequence"/>
</dbReference>
<evidence type="ECO:0000256" key="2">
    <source>
        <dbReference type="ARBA" id="ARBA00011899"/>
    </source>
</evidence>
<dbReference type="GO" id="GO:0006046">
    <property type="term" value="P:N-acetylglucosamine catabolic process"/>
    <property type="evidence" value="ECO:0007669"/>
    <property type="project" value="TreeGrafter"/>
</dbReference>
<feature type="binding site" evidence="11">
    <location>
        <position position="242"/>
    </location>
    <ligand>
        <name>Zn(2+)</name>
        <dbReference type="ChEBI" id="CHEBI:29105"/>
    </ligand>
</feature>
<dbReference type="Gene3D" id="2.30.40.10">
    <property type="entry name" value="Urease, subunit C, domain 1"/>
    <property type="match status" value="1"/>
</dbReference>